<reference evidence="1" key="1">
    <citation type="journal article" date="2014" name="Front. Microbiol.">
        <title>High frequency of phylogenetically diverse reductive dehalogenase-homologous genes in deep subseafloor sedimentary metagenomes.</title>
        <authorList>
            <person name="Kawai M."/>
            <person name="Futagami T."/>
            <person name="Toyoda A."/>
            <person name="Takaki Y."/>
            <person name="Nishi S."/>
            <person name="Hori S."/>
            <person name="Arai W."/>
            <person name="Tsubouchi T."/>
            <person name="Morono Y."/>
            <person name="Uchiyama I."/>
            <person name="Ito T."/>
            <person name="Fujiyama A."/>
            <person name="Inagaki F."/>
            <person name="Takami H."/>
        </authorList>
    </citation>
    <scope>NUCLEOTIDE SEQUENCE</scope>
    <source>
        <strain evidence="1">Expedition CK06-06</strain>
    </source>
</reference>
<sequence>MTIALSDLGVPSDIDFSIDINAVTTDSEGNNYDQLDSYFTIYTILGSTEEGIVSEGGSEEGGPDFDIVKVTAKITTLY</sequence>
<protein>
    <submittedName>
        <fullName evidence="1">Uncharacterized protein</fullName>
    </submittedName>
</protein>
<accession>X1KYZ4</accession>
<gene>
    <name evidence="1" type="ORF">S06H3_13107</name>
</gene>
<comment type="caution">
    <text evidence="1">The sequence shown here is derived from an EMBL/GenBank/DDBJ whole genome shotgun (WGS) entry which is preliminary data.</text>
</comment>
<evidence type="ECO:0000313" key="1">
    <source>
        <dbReference type="EMBL" id="GAI12302.1"/>
    </source>
</evidence>
<name>X1KYZ4_9ZZZZ</name>
<dbReference type="AlphaFoldDB" id="X1KYZ4"/>
<dbReference type="EMBL" id="BARV01006394">
    <property type="protein sequence ID" value="GAI12302.1"/>
    <property type="molecule type" value="Genomic_DNA"/>
</dbReference>
<organism evidence="1">
    <name type="scientific">marine sediment metagenome</name>
    <dbReference type="NCBI Taxonomy" id="412755"/>
    <lineage>
        <taxon>unclassified sequences</taxon>
        <taxon>metagenomes</taxon>
        <taxon>ecological metagenomes</taxon>
    </lineage>
</organism>
<proteinExistence type="predicted"/>